<dbReference type="InterPro" id="IPR032264">
    <property type="entry name" value="MenD_middle"/>
</dbReference>
<dbReference type="InterPro" id="IPR029035">
    <property type="entry name" value="DHS-like_NAD/FAD-binding_dom"/>
</dbReference>
<keyword evidence="3 7" id="KW-0479">Metal-binding</keyword>
<dbReference type="UniPathway" id="UPA00079"/>
<dbReference type="PANTHER" id="PTHR42916:SF1">
    <property type="entry name" value="PROTEIN PHYLLO, CHLOROPLASTIC"/>
    <property type="match status" value="1"/>
</dbReference>
<dbReference type="Pfam" id="PF16582">
    <property type="entry name" value="TPP_enzyme_M_2"/>
    <property type="match status" value="1"/>
</dbReference>
<comment type="subunit">
    <text evidence="7">Homodimer.</text>
</comment>
<evidence type="ECO:0000259" key="9">
    <source>
        <dbReference type="Pfam" id="PF02776"/>
    </source>
</evidence>
<comment type="function">
    <text evidence="7">Catalyzes the thiamine diphosphate-dependent decarboxylation of 2-oxoglutarate and the subsequent addition of the resulting succinic semialdehyde-thiamine pyrophosphate anion to isochorismate to yield 2-succinyl-5-enolpyruvyl-6-hydroxy-3-cyclohexene-1-carboxylate (SEPHCHC).</text>
</comment>
<evidence type="ECO:0000256" key="7">
    <source>
        <dbReference type="HAMAP-Rule" id="MF_01659"/>
    </source>
</evidence>
<keyword evidence="5 7" id="KW-0786">Thiamine pyrophosphate</keyword>
<comment type="cofactor">
    <cofactor evidence="7">
        <name>thiamine diphosphate</name>
        <dbReference type="ChEBI" id="CHEBI:58937"/>
    </cofactor>
    <text evidence="7">Binds 1 thiamine pyrophosphate per subunit.</text>
</comment>
<evidence type="ECO:0000259" key="10">
    <source>
        <dbReference type="Pfam" id="PF16582"/>
    </source>
</evidence>
<feature type="domain" description="Thiamine pyrophosphate enzyme N-terminal TPP-binding" evidence="9">
    <location>
        <begin position="7"/>
        <end position="117"/>
    </location>
</feature>
<comment type="similarity">
    <text evidence="7">Belongs to the TPP enzyme family. MenD subfamily.</text>
</comment>
<dbReference type="PANTHER" id="PTHR42916">
    <property type="entry name" value="2-SUCCINYL-5-ENOLPYRUVYL-6-HYDROXY-3-CYCLOHEXENE-1-CARBOXYLATE SYNTHASE"/>
    <property type="match status" value="1"/>
</dbReference>
<dbReference type="AlphaFoldDB" id="A0A8J8MCV2"/>
<dbReference type="InterPro" id="IPR012001">
    <property type="entry name" value="Thiamin_PyroP_enz_TPP-bd_dom"/>
</dbReference>
<dbReference type="InterPro" id="IPR011766">
    <property type="entry name" value="TPP_enzyme_TPP-bd"/>
</dbReference>
<comment type="pathway">
    <text evidence="7">Quinol/quinone metabolism; 1,4-dihydroxy-2-naphthoate biosynthesis; 1,4-dihydroxy-2-naphthoate from chorismate: step 2/7.</text>
</comment>
<protein>
    <recommendedName>
        <fullName evidence="7">2-succinyl-5-enolpyruvyl-6-hydroxy-3-cyclohexene-1-carboxylate synthase</fullName>
        <shortName evidence="7">SEPHCHC synthase</shortName>
        <ecNumber evidence="7">2.2.1.9</ecNumber>
    </recommendedName>
    <alternativeName>
        <fullName evidence="7">Menaquinone biosynthesis protein MenD</fullName>
    </alternativeName>
</protein>
<dbReference type="GO" id="GO:0070204">
    <property type="term" value="F:2-succinyl-5-enolpyruvyl-6-hydroxy-3-cyclohexene-1-carboxylic-acid synthase activity"/>
    <property type="evidence" value="ECO:0007669"/>
    <property type="project" value="UniProtKB-UniRule"/>
</dbReference>
<feature type="domain" description="Thiamine pyrophosphate enzyme TPP-binding" evidence="8">
    <location>
        <begin position="423"/>
        <end position="535"/>
    </location>
</feature>
<evidence type="ECO:0000256" key="3">
    <source>
        <dbReference type="ARBA" id="ARBA00022723"/>
    </source>
</evidence>
<dbReference type="HAMAP" id="MF_01659">
    <property type="entry name" value="MenD"/>
    <property type="match status" value="1"/>
</dbReference>
<evidence type="ECO:0000313" key="11">
    <source>
        <dbReference type="EMBL" id="QUH30463.1"/>
    </source>
</evidence>
<dbReference type="GO" id="GO:0000287">
    <property type="term" value="F:magnesium ion binding"/>
    <property type="evidence" value="ECO:0007669"/>
    <property type="project" value="UniProtKB-UniRule"/>
</dbReference>
<gene>
    <name evidence="7 11" type="primary">menD</name>
    <name evidence="11" type="ORF">HYG85_16730</name>
</gene>
<dbReference type="Gene3D" id="3.40.50.970">
    <property type="match status" value="2"/>
</dbReference>
<keyword evidence="4 7" id="KW-0460">Magnesium</keyword>
<sequence length="553" mass="62892">MTNYIGALIDELYLLGIKHVVISPGSRSTPLSMIFMEGDFKTYINIDERSAGFFALGIAKELGEPVILVCTSGTAACNYLPAVTEATASKIPLIVLTSDRPHELRNVGAPQSINQNNIYNNFVKHYEELALPKDDELYYRYARTVIDRSYSMAMALPKGVVHINVPLRDPLVPEFDKLDFTLGRRKHTYNFFESYNGNDYNLDVDFSKYQSGIIICGVDINQNYFDEVIALSEKLKVPILADPISNFRSRLSKNIIYTYDSILKNEEIYSELQVDYIIHFGDIFVSKPLNKFIRYNDNVRYIKVAPDFNYVSSTLSITDYIVAGEQSFCNSINYELKDCGYLDKWINLQSKYTKNIDDVVKEEAIVEGNIIKTMEKSMKEDTRFFVANSMSIRNVDSYFRDKYKKNIKILCNRGANGIDGIVSSALGVAQVADNTVLLIGDLSFYHDLNGLLVSQMEGADIVIVLINNGGGGIFRYLPQSQERNFEYLFLTKHGIDFSGLATLYNINYRLINDYEDFEISFKKAIESKGVNLLEVMIDSQESKRIHKMITEKC</sequence>
<dbReference type="UniPathway" id="UPA01057">
    <property type="reaction ID" value="UER00164"/>
</dbReference>
<evidence type="ECO:0000256" key="2">
    <source>
        <dbReference type="ARBA" id="ARBA00022679"/>
    </source>
</evidence>
<evidence type="ECO:0000313" key="12">
    <source>
        <dbReference type="Proteomes" id="UP000677305"/>
    </source>
</evidence>
<dbReference type="EMBL" id="CP058561">
    <property type="protein sequence ID" value="QUH30463.1"/>
    <property type="molecule type" value="Genomic_DNA"/>
</dbReference>
<dbReference type="GO" id="GO:0030976">
    <property type="term" value="F:thiamine pyrophosphate binding"/>
    <property type="evidence" value="ECO:0007669"/>
    <property type="project" value="UniProtKB-UniRule"/>
</dbReference>
<dbReference type="GO" id="GO:0030145">
    <property type="term" value="F:manganese ion binding"/>
    <property type="evidence" value="ECO:0007669"/>
    <property type="project" value="UniProtKB-UniRule"/>
</dbReference>
<dbReference type="EC" id="2.2.1.9" evidence="7"/>
<dbReference type="Proteomes" id="UP000677305">
    <property type="component" value="Chromosome"/>
</dbReference>
<reference evidence="11 12" key="1">
    <citation type="submission" date="2020-07" db="EMBL/GenBank/DDBJ databases">
        <title>Vallitalea guaymasensis genome.</title>
        <authorList>
            <person name="Postec A."/>
        </authorList>
    </citation>
    <scope>NUCLEOTIDE SEQUENCE [LARGE SCALE GENOMIC DNA]</scope>
    <source>
        <strain evidence="11 12">Ra1766G1</strain>
    </source>
</reference>
<dbReference type="InterPro" id="IPR004433">
    <property type="entry name" value="MenaQ_synth_MenD"/>
</dbReference>
<dbReference type="PIRSF" id="PIRSF004983">
    <property type="entry name" value="MenD"/>
    <property type="match status" value="1"/>
</dbReference>
<dbReference type="NCBIfam" id="TIGR00173">
    <property type="entry name" value="menD"/>
    <property type="match status" value="1"/>
</dbReference>
<name>A0A8J8MCV2_9FIRM</name>
<dbReference type="SUPFAM" id="SSF52518">
    <property type="entry name" value="Thiamin diphosphate-binding fold (THDP-binding)"/>
    <property type="match status" value="2"/>
</dbReference>
<proteinExistence type="inferred from homology"/>
<keyword evidence="12" id="KW-1185">Reference proteome</keyword>
<dbReference type="RefSeq" id="WP_212690629.1">
    <property type="nucleotide sequence ID" value="NZ_CP058561.1"/>
</dbReference>
<organism evidence="11 12">
    <name type="scientific">Vallitalea guaymasensis</name>
    <dbReference type="NCBI Taxonomy" id="1185412"/>
    <lineage>
        <taxon>Bacteria</taxon>
        <taxon>Bacillati</taxon>
        <taxon>Bacillota</taxon>
        <taxon>Clostridia</taxon>
        <taxon>Lachnospirales</taxon>
        <taxon>Vallitaleaceae</taxon>
        <taxon>Vallitalea</taxon>
    </lineage>
</organism>
<dbReference type="KEGG" id="vgu:HYG85_16730"/>
<dbReference type="GO" id="GO:0009234">
    <property type="term" value="P:menaquinone biosynthetic process"/>
    <property type="evidence" value="ECO:0007669"/>
    <property type="project" value="UniProtKB-UniRule"/>
</dbReference>
<dbReference type="CDD" id="cd02009">
    <property type="entry name" value="TPP_SHCHC_synthase"/>
    <property type="match status" value="1"/>
</dbReference>
<comment type="cofactor">
    <cofactor evidence="7">
        <name>Mg(2+)</name>
        <dbReference type="ChEBI" id="CHEBI:18420"/>
    </cofactor>
    <cofactor evidence="7">
        <name>Mn(2+)</name>
        <dbReference type="ChEBI" id="CHEBI:29035"/>
    </cofactor>
</comment>
<evidence type="ECO:0000259" key="8">
    <source>
        <dbReference type="Pfam" id="PF02775"/>
    </source>
</evidence>
<dbReference type="InterPro" id="IPR029061">
    <property type="entry name" value="THDP-binding"/>
</dbReference>
<evidence type="ECO:0000256" key="5">
    <source>
        <dbReference type="ARBA" id="ARBA00023052"/>
    </source>
</evidence>
<evidence type="ECO:0000256" key="4">
    <source>
        <dbReference type="ARBA" id="ARBA00022842"/>
    </source>
</evidence>
<feature type="domain" description="Menaquinone biosynthesis protein MenD middle" evidence="10">
    <location>
        <begin position="205"/>
        <end position="386"/>
    </location>
</feature>
<comment type="catalytic activity">
    <reaction evidence="7">
        <text>isochorismate + 2-oxoglutarate + H(+) = 5-enolpyruvoyl-6-hydroxy-2-succinyl-cyclohex-3-ene-1-carboxylate + CO2</text>
        <dbReference type="Rhea" id="RHEA:25593"/>
        <dbReference type="ChEBI" id="CHEBI:15378"/>
        <dbReference type="ChEBI" id="CHEBI:16526"/>
        <dbReference type="ChEBI" id="CHEBI:16810"/>
        <dbReference type="ChEBI" id="CHEBI:29780"/>
        <dbReference type="ChEBI" id="CHEBI:58818"/>
        <dbReference type="EC" id="2.2.1.9"/>
    </reaction>
</comment>
<evidence type="ECO:0000256" key="6">
    <source>
        <dbReference type="ARBA" id="ARBA00023211"/>
    </source>
</evidence>
<accession>A0A8J8MCV2</accession>
<keyword evidence="1 7" id="KW-0474">Menaquinone biosynthesis</keyword>
<dbReference type="SUPFAM" id="SSF52467">
    <property type="entry name" value="DHS-like NAD/FAD-binding domain"/>
    <property type="match status" value="1"/>
</dbReference>
<evidence type="ECO:0000256" key="1">
    <source>
        <dbReference type="ARBA" id="ARBA00022428"/>
    </source>
</evidence>
<comment type="pathway">
    <text evidence="7">Quinol/quinone metabolism; menaquinone biosynthesis.</text>
</comment>
<keyword evidence="6 7" id="KW-0464">Manganese</keyword>
<dbReference type="Pfam" id="PF02776">
    <property type="entry name" value="TPP_enzyme_N"/>
    <property type="match status" value="1"/>
</dbReference>
<dbReference type="Gene3D" id="3.40.50.1220">
    <property type="entry name" value="TPP-binding domain"/>
    <property type="match status" value="1"/>
</dbReference>
<dbReference type="CDD" id="cd07037">
    <property type="entry name" value="TPP_PYR_MenD"/>
    <property type="match status" value="1"/>
</dbReference>
<keyword evidence="2 7" id="KW-0808">Transferase</keyword>
<dbReference type="Pfam" id="PF02775">
    <property type="entry name" value="TPP_enzyme_C"/>
    <property type="match status" value="1"/>
</dbReference>